<name>A0ABT3GEI5_9BACT</name>
<keyword evidence="1" id="KW-0732">Signal</keyword>
<sequence>MNRRNHLKKLALALPAWALGSGPASATEPSANQSAAIETIVRKFMAQFKVPGFSVAFSQRGQVVFRSAYGLAEEAGQRKLTVDHTFRIASVSKPLTAVAIFGLIEQGKLKPSDKVFGPVGLLALDGVKDLPPKVAGVTVHHLLTHTAGGWGNDGSDPMFQHPELGHAELIARTLRDHPLRNDPGTSYAYSNFGYCVLGRIVEKLTGKRYDEHVQEAVLDRCDVHTMKIAGNTLAERAKGEVAYHGSNGEDPYNMNVRRMDAHGGWIARPEDLVKFLIHADGLAETPDLLRESTLKEMFSATKANAGYASGWAVNAAPNRWHSGSLPGTATIAVTTASGMCWAGFTNARSPGISPALDRVMWDIAKAVPDWRA</sequence>
<keyword evidence="4" id="KW-1185">Reference proteome</keyword>
<gene>
    <name evidence="3" type="ORF">OKA05_02625</name>
</gene>
<evidence type="ECO:0000256" key="1">
    <source>
        <dbReference type="SAM" id="SignalP"/>
    </source>
</evidence>
<comment type="caution">
    <text evidence="3">The sequence shown here is derived from an EMBL/GenBank/DDBJ whole genome shotgun (WGS) entry which is preliminary data.</text>
</comment>
<evidence type="ECO:0000313" key="4">
    <source>
        <dbReference type="Proteomes" id="UP001320876"/>
    </source>
</evidence>
<accession>A0ABT3GEI5</accession>
<organism evidence="3 4">
    <name type="scientific">Luteolibacter arcticus</name>
    <dbReference type="NCBI Taxonomy" id="1581411"/>
    <lineage>
        <taxon>Bacteria</taxon>
        <taxon>Pseudomonadati</taxon>
        <taxon>Verrucomicrobiota</taxon>
        <taxon>Verrucomicrobiia</taxon>
        <taxon>Verrucomicrobiales</taxon>
        <taxon>Verrucomicrobiaceae</taxon>
        <taxon>Luteolibacter</taxon>
    </lineage>
</organism>
<evidence type="ECO:0000313" key="3">
    <source>
        <dbReference type="EMBL" id="MCW1921429.1"/>
    </source>
</evidence>
<evidence type="ECO:0000259" key="2">
    <source>
        <dbReference type="Pfam" id="PF00144"/>
    </source>
</evidence>
<dbReference type="InterPro" id="IPR012338">
    <property type="entry name" value="Beta-lactam/transpept-like"/>
</dbReference>
<feature type="signal peptide" evidence="1">
    <location>
        <begin position="1"/>
        <end position="26"/>
    </location>
</feature>
<dbReference type="Gene3D" id="3.40.710.10">
    <property type="entry name" value="DD-peptidase/beta-lactamase superfamily"/>
    <property type="match status" value="1"/>
</dbReference>
<reference evidence="3 4" key="1">
    <citation type="submission" date="2022-10" db="EMBL/GenBank/DDBJ databases">
        <title>Luteolibacter arcticus strain CCTCC AB 2014275, whole genome shotgun sequencing project.</title>
        <authorList>
            <person name="Zhao G."/>
            <person name="Shen L."/>
        </authorList>
    </citation>
    <scope>NUCLEOTIDE SEQUENCE [LARGE SCALE GENOMIC DNA]</scope>
    <source>
        <strain evidence="3 4">CCTCC AB 2014275</strain>
    </source>
</reference>
<dbReference type="SUPFAM" id="SSF56601">
    <property type="entry name" value="beta-lactamase/transpeptidase-like"/>
    <property type="match status" value="1"/>
</dbReference>
<feature type="chain" id="PRO_5045131692" evidence="1">
    <location>
        <begin position="27"/>
        <end position="372"/>
    </location>
</feature>
<dbReference type="InterPro" id="IPR050491">
    <property type="entry name" value="AmpC-like"/>
</dbReference>
<dbReference type="Proteomes" id="UP001320876">
    <property type="component" value="Unassembled WGS sequence"/>
</dbReference>
<dbReference type="RefSeq" id="WP_264485538.1">
    <property type="nucleotide sequence ID" value="NZ_JAPDDT010000001.1"/>
</dbReference>
<dbReference type="Pfam" id="PF00144">
    <property type="entry name" value="Beta-lactamase"/>
    <property type="match status" value="1"/>
</dbReference>
<dbReference type="PANTHER" id="PTHR46825:SF7">
    <property type="entry name" value="D-ALANYL-D-ALANINE CARBOXYPEPTIDASE"/>
    <property type="match status" value="1"/>
</dbReference>
<protein>
    <submittedName>
        <fullName evidence="3">Beta-lactamase family protein</fullName>
    </submittedName>
</protein>
<dbReference type="InterPro" id="IPR001466">
    <property type="entry name" value="Beta-lactam-related"/>
</dbReference>
<dbReference type="PANTHER" id="PTHR46825">
    <property type="entry name" value="D-ALANYL-D-ALANINE-CARBOXYPEPTIDASE/ENDOPEPTIDASE AMPH"/>
    <property type="match status" value="1"/>
</dbReference>
<dbReference type="EMBL" id="JAPDDT010000001">
    <property type="protein sequence ID" value="MCW1921429.1"/>
    <property type="molecule type" value="Genomic_DNA"/>
</dbReference>
<feature type="domain" description="Beta-lactamase-related" evidence="2">
    <location>
        <begin position="38"/>
        <end position="362"/>
    </location>
</feature>
<proteinExistence type="predicted"/>